<organism evidence="1 2">
    <name type="scientific">Rubroshorea leprosula</name>
    <dbReference type="NCBI Taxonomy" id="152421"/>
    <lineage>
        <taxon>Eukaryota</taxon>
        <taxon>Viridiplantae</taxon>
        <taxon>Streptophyta</taxon>
        <taxon>Embryophyta</taxon>
        <taxon>Tracheophyta</taxon>
        <taxon>Spermatophyta</taxon>
        <taxon>Magnoliopsida</taxon>
        <taxon>eudicotyledons</taxon>
        <taxon>Gunneridae</taxon>
        <taxon>Pentapetalae</taxon>
        <taxon>rosids</taxon>
        <taxon>malvids</taxon>
        <taxon>Malvales</taxon>
        <taxon>Dipterocarpaceae</taxon>
        <taxon>Rubroshorea</taxon>
    </lineage>
</organism>
<evidence type="ECO:0000313" key="1">
    <source>
        <dbReference type="EMBL" id="GKV28952.1"/>
    </source>
</evidence>
<name>A0AAV5KWE0_9ROSI</name>
<dbReference type="AlphaFoldDB" id="A0AAV5KWE0"/>
<accession>A0AAV5KWE0</accession>
<protein>
    <submittedName>
        <fullName evidence="1">Uncharacterized protein</fullName>
    </submittedName>
</protein>
<comment type="caution">
    <text evidence="1">The sequence shown here is derived from an EMBL/GenBank/DDBJ whole genome shotgun (WGS) entry which is preliminary data.</text>
</comment>
<keyword evidence="2" id="KW-1185">Reference proteome</keyword>
<dbReference type="Proteomes" id="UP001054252">
    <property type="component" value="Unassembled WGS sequence"/>
</dbReference>
<evidence type="ECO:0000313" key="2">
    <source>
        <dbReference type="Proteomes" id="UP001054252"/>
    </source>
</evidence>
<dbReference type="EMBL" id="BPVZ01000081">
    <property type="protein sequence ID" value="GKV28952.1"/>
    <property type="molecule type" value="Genomic_DNA"/>
</dbReference>
<reference evidence="1 2" key="1">
    <citation type="journal article" date="2021" name="Commun. Biol.">
        <title>The genome of Shorea leprosula (Dipterocarpaceae) highlights the ecological relevance of drought in aseasonal tropical rainforests.</title>
        <authorList>
            <person name="Ng K.K.S."/>
            <person name="Kobayashi M.J."/>
            <person name="Fawcett J.A."/>
            <person name="Hatakeyama M."/>
            <person name="Paape T."/>
            <person name="Ng C.H."/>
            <person name="Ang C.C."/>
            <person name="Tnah L.H."/>
            <person name="Lee C.T."/>
            <person name="Nishiyama T."/>
            <person name="Sese J."/>
            <person name="O'Brien M.J."/>
            <person name="Copetti D."/>
            <person name="Mohd Noor M.I."/>
            <person name="Ong R.C."/>
            <person name="Putra M."/>
            <person name="Sireger I.Z."/>
            <person name="Indrioko S."/>
            <person name="Kosugi Y."/>
            <person name="Izuno A."/>
            <person name="Isagi Y."/>
            <person name="Lee S.L."/>
            <person name="Shimizu K.K."/>
        </authorList>
    </citation>
    <scope>NUCLEOTIDE SEQUENCE [LARGE SCALE GENOMIC DNA]</scope>
    <source>
        <strain evidence="1">214</strain>
    </source>
</reference>
<sequence length="51" mass="5889">MILTSFRVEILFIDSFLDHPWGKGDALVALWVGNGNKKLGFFSFRYSYDSE</sequence>
<proteinExistence type="predicted"/>
<gene>
    <name evidence="1" type="ORF">SLEP1_g37936</name>
</gene>